<gene>
    <name evidence="7" type="ORF">LOD99_4931</name>
</gene>
<evidence type="ECO:0000256" key="3">
    <source>
        <dbReference type="ARBA" id="ARBA00022782"/>
    </source>
</evidence>
<name>A0AAV7JSF4_9METZ</name>
<keyword evidence="3" id="KW-0221">Differentiation</keyword>
<dbReference type="Proteomes" id="UP001165289">
    <property type="component" value="Unassembled WGS sequence"/>
</dbReference>
<comment type="similarity">
    <text evidence="2">Belongs to the janus family.</text>
</comment>
<dbReference type="SUPFAM" id="SSF143724">
    <property type="entry name" value="PHP14-like"/>
    <property type="match status" value="1"/>
</dbReference>
<dbReference type="PANTHER" id="PTHR12258">
    <property type="entry name" value="JANUS-A/JANUS-B"/>
    <property type="match status" value="1"/>
</dbReference>
<comment type="caution">
    <text evidence="7">The sequence shown here is derived from an EMBL/GenBank/DDBJ whole genome shotgun (WGS) entry which is preliminary data.</text>
</comment>
<accession>A0AAV7JSF4</accession>
<protein>
    <submittedName>
        <fullName evidence="7">14 kDa phosphohistidine phosphatase-like</fullName>
    </submittedName>
</protein>
<reference evidence="7 8" key="1">
    <citation type="journal article" date="2023" name="BMC Biol.">
        <title>The compact genome of the sponge Oopsacas minuta (Hexactinellida) is lacking key metazoan core genes.</title>
        <authorList>
            <person name="Santini S."/>
            <person name="Schenkelaars Q."/>
            <person name="Jourda C."/>
            <person name="Duchesne M."/>
            <person name="Belahbib H."/>
            <person name="Rocher C."/>
            <person name="Selva M."/>
            <person name="Riesgo A."/>
            <person name="Vervoort M."/>
            <person name="Leys S.P."/>
            <person name="Kodjabachian L."/>
            <person name="Le Bivic A."/>
            <person name="Borchiellini C."/>
            <person name="Claverie J.M."/>
            <person name="Renard E."/>
        </authorList>
    </citation>
    <scope>NUCLEOTIDE SEQUENCE [LARGE SCALE GENOMIC DNA]</scope>
    <source>
        <strain evidence="7">SPO-2</strain>
    </source>
</reference>
<dbReference type="PANTHER" id="PTHR12258:SF5">
    <property type="entry name" value="BCDNA.GH02250-RELATED"/>
    <property type="match status" value="1"/>
</dbReference>
<dbReference type="Pfam" id="PF05005">
    <property type="entry name" value="Ocnus"/>
    <property type="match status" value="1"/>
</dbReference>
<keyword evidence="4" id="KW-0726">Sexual differentiation</keyword>
<evidence type="ECO:0000256" key="6">
    <source>
        <dbReference type="PIRSR" id="PIRSR607702-2"/>
    </source>
</evidence>
<dbReference type="InterPro" id="IPR007702">
    <property type="entry name" value="Janus"/>
</dbReference>
<dbReference type="GO" id="GO:0007548">
    <property type="term" value="P:sex differentiation"/>
    <property type="evidence" value="ECO:0007669"/>
    <property type="project" value="UniProtKB-KW"/>
</dbReference>
<evidence type="ECO:0000256" key="1">
    <source>
        <dbReference type="ARBA" id="ARBA00002508"/>
    </source>
</evidence>
<feature type="binding site" evidence="6">
    <location>
        <position position="20"/>
    </location>
    <ligand>
        <name>substrate</name>
    </ligand>
</feature>
<feature type="active site" description="Proton acceptor" evidence="5">
    <location>
        <position position="47"/>
    </location>
</feature>
<keyword evidence="8" id="KW-1185">Reference proteome</keyword>
<evidence type="ECO:0000256" key="2">
    <source>
        <dbReference type="ARBA" id="ARBA00010971"/>
    </source>
</evidence>
<dbReference type="GO" id="GO:0030154">
    <property type="term" value="P:cell differentiation"/>
    <property type="evidence" value="ECO:0007669"/>
    <property type="project" value="UniProtKB-KW"/>
</dbReference>
<evidence type="ECO:0000256" key="4">
    <source>
        <dbReference type="ARBA" id="ARBA00022928"/>
    </source>
</evidence>
<dbReference type="AlphaFoldDB" id="A0AAV7JSF4"/>
<organism evidence="7 8">
    <name type="scientific">Oopsacas minuta</name>
    <dbReference type="NCBI Taxonomy" id="111878"/>
    <lineage>
        <taxon>Eukaryota</taxon>
        <taxon>Metazoa</taxon>
        <taxon>Porifera</taxon>
        <taxon>Hexactinellida</taxon>
        <taxon>Hexasterophora</taxon>
        <taxon>Lyssacinosida</taxon>
        <taxon>Leucopsacidae</taxon>
        <taxon>Oopsacas</taxon>
    </lineage>
</organism>
<evidence type="ECO:0000313" key="8">
    <source>
        <dbReference type="Proteomes" id="UP001165289"/>
    </source>
</evidence>
<proteinExistence type="inferred from homology"/>
<evidence type="ECO:0000256" key="5">
    <source>
        <dbReference type="PIRSR" id="PIRSR607702-1"/>
    </source>
</evidence>
<dbReference type="GO" id="GO:0101006">
    <property type="term" value="F:protein histidine phosphatase activity"/>
    <property type="evidence" value="ECO:0007669"/>
    <property type="project" value="TreeGrafter"/>
</dbReference>
<dbReference type="EMBL" id="JAKMXF010000302">
    <property type="protein sequence ID" value="KAI6651683.1"/>
    <property type="molecule type" value="Genomic_DNA"/>
</dbReference>
<dbReference type="GO" id="GO:0005829">
    <property type="term" value="C:cytosol"/>
    <property type="evidence" value="ECO:0007669"/>
    <property type="project" value="TreeGrafter"/>
</dbReference>
<dbReference type="InterPro" id="IPR038596">
    <property type="entry name" value="Janus_sf"/>
</dbReference>
<dbReference type="Gene3D" id="3.50.20.20">
    <property type="entry name" value="Janus/Ocnus"/>
    <property type="match status" value="1"/>
</dbReference>
<evidence type="ECO:0000313" key="7">
    <source>
        <dbReference type="EMBL" id="KAI6651683.1"/>
    </source>
</evidence>
<sequence>MAIPCPPIPTIDIDEEGRFKYILIRLKDKSTKKYRYIVRGYKWASFHAAMIDELEPTLKKTNLVCECVGGGRILHTPDENKLFVYGYSVCYGRADHNITVSLLKKKFPEYTSITFSNEGY</sequence>
<comment type="function">
    <text evidence="1">JanA and janB regulate somatic sex differentiation.</text>
</comment>